<name>A0A371CXG1_9APHY</name>
<dbReference type="EMBL" id="KZ857443">
    <property type="protein sequence ID" value="RDX44960.1"/>
    <property type="molecule type" value="Genomic_DNA"/>
</dbReference>
<accession>A0A371CXG1</accession>
<evidence type="ECO:0000313" key="2">
    <source>
        <dbReference type="Proteomes" id="UP000256964"/>
    </source>
</evidence>
<sequence>MRRRCTETRLSGTARGSPRRIYSRLREVTGPKALSPSDVAREQCGYVCFVQDSEAVCTRGTLCSQAYDTRNYSCHQRVAPTRDGL</sequence>
<dbReference type="AlphaFoldDB" id="A0A371CXG1"/>
<proteinExistence type="predicted"/>
<reference evidence="1 2" key="1">
    <citation type="journal article" date="2018" name="Biotechnol. Biofuels">
        <title>Integrative visual omics of the white-rot fungus Polyporus brumalis exposes the biotechnological potential of its oxidative enzymes for delignifying raw plant biomass.</title>
        <authorList>
            <person name="Miyauchi S."/>
            <person name="Rancon A."/>
            <person name="Drula E."/>
            <person name="Hage H."/>
            <person name="Chaduli D."/>
            <person name="Favel A."/>
            <person name="Grisel S."/>
            <person name="Henrissat B."/>
            <person name="Herpoel-Gimbert I."/>
            <person name="Ruiz-Duenas F.J."/>
            <person name="Chevret D."/>
            <person name="Hainaut M."/>
            <person name="Lin J."/>
            <person name="Wang M."/>
            <person name="Pangilinan J."/>
            <person name="Lipzen A."/>
            <person name="Lesage-Meessen L."/>
            <person name="Navarro D."/>
            <person name="Riley R."/>
            <person name="Grigoriev I.V."/>
            <person name="Zhou S."/>
            <person name="Raouche S."/>
            <person name="Rosso M.N."/>
        </authorList>
    </citation>
    <scope>NUCLEOTIDE SEQUENCE [LARGE SCALE GENOMIC DNA]</scope>
    <source>
        <strain evidence="1 2">BRFM 1820</strain>
    </source>
</reference>
<keyword evidence="2" id="KW-1185">Reference proteome</keyword>
<evidence type="ECO:0000313" key="1">
    <source>
        <dbReference type="EMBL" id="RDX44960.1"/>
    </source>
</evidence>
<dbReference type="Proteomes" id="UP000256964">
    <property type="component" value="Unassembled WGS sequence"/>
</dbReference>
<organism evidence="1 2">
    <name type="scientific">Lentinus brumalis</name>
    <dbReference type="NCBI Taxonomy" id="2498619"/>
    <lineage>
        <taxon>Eukaryota</taxon>
        <taxon>Fungi</taxon>
        <taxon>Dikarya</taxon>
        <taxon>Basidiomycota</taxon>
        <taxon>Agaricomycotina</taxon>
        <taxon>Agaricomycetes</taxon>
        <taxon>Polyporales</taxon>
        <taxon>Polyporaceae</taxon>
        <taxon>Lentinus</taxon>
    </lineage>
</organism>
<gene>
    <name evidence="1" type="ORF">OH76DRAFT_1559401</name>
</gene>
<protein>
    <submittedName>
        <fullName evidence="1">Uncharacterized protein</fullName>
    </submittedName>
</protein>